<evidence type="ECO:0000313" key="2">
    <source>
        <dbReference type="EMBL" id="KAF5385810.1"/>
    </source>
</evidence>
<dbReference type="OrthoDB" id="3053778at2759"/>
<dbReference type="Proteomes" id="UP000565441">
    <property type="component" value="Unassembled WGS sequence"/>
</dbReference>
<sequence length="344" mass="38650">MPRDPSPHLRVSTMRFSFTSILFSLVALSSKLAASLEVENCGGGGALVTPSCYTCPRIAQFNAGLFSSEKTNRVCFGYLPGAKDDRMACTYYEKGYFYTEKYFNGNTKERYQTPRLIGRCYYTEDGDLKGGSYSGYSSQECPSKAPREVESECAQERDKGTYFKKCAAPDCAYETETCYGCPRLNTNTNYVDVDTRNGGLKCSYSTTLVIGSYNNTCTYDPKDGKLINTTNLEPPCQLAAPQVFACDRVRQQRIVEGKRAQFIKENYTNKGLTAKPCIQFLTERWSENGSVAPLFSIWELEEVCNFPEYYVTIKKGDPLANEDFIKDLENLQETPGYGYYHVTG</sequence>
<dbReference type="AlphaFoldDB" id="A0A8H5HM16"/>
<evidence type="ECO:0000256" key="1">
    <source>
        <dbReference type="SAM" id="SignalP"/>
    </source>
</evidence>
<comment type="caution">
    <text evidence="2">The sequence shown here is derived from an EMBL/GenBank/DDBJ whole genome shotgun (WGS) entry which is preliminary data.</text>
</comment>
<feature type="chain" id="PRO_5034218150" evidence="1">
    <location>
        <begin position="30"/>
        <end position="344"/>
    </location>
</feature>
<feature type="signal peptide" evidence="1">
    <location>
        <begin position="1"/>
        <end position="29"/>
    </location>
</feature>
<keyword evidence="1" id="KW-0732">Signal</keyword>
<name>A0A8H5HM16_9AGAR</name>
<dbReference type="EMBL" id="JAACJP010000003">
    <property type="protein sequence ID" value="KAF5385810.1"/>
    <property type="molecule type" value="Genomic_DNA"/>
</dbReference>
<organism evidence="2 3">
    <name type="scientific">Tricholomella constricta</name>
    <dbReference type="NCBI Taxonomy" id="117010"/>
    <lineage>
        <taxon>Eukaryota</taxon>
        <taxon>Fungi</taxon>
        <taxon>Dikarya</taxon>
        <taxon>Basidiomycota</taxon>
        <taxon>Agaricomycotina</taxon>
        <taxon>Agaricomycetes</taxon>
        <taxon>Agaricomycetidae</taxon>
        <taxon>Agaricales</taxon>
        <taxon>Tricholomatineae</taxon>
        <taxon>Lyophyllaceae</taxon>
        <taxon>Tricholomella</taxon>
    </lineage>
</organism>
<reference evidence="2 3" key="1">
    <citation type="journal article" date="2020" name="ISME J.">
        <title>Uncovering the hidden diversity of litter-decomposition mechanisms in mushroom-forming fungi.</title>
        <authorList>
            <person name="Floudas D."/>
            <person name="Bentzer J."/>
            <person name="Ahren D."/>
            <person name="Johansson T."/>
            <person name="Persson P."/>
            <person name="Tunlid A."/>
        </authorList>
    </citation>
    <scope>NUCLEOTIDE SEQUENCE [LARGE SCALE GENOMIC DNA]</scope>
    <source>
        <strain evidence="2 3">CBS 661.87</strain>
    </source>
</reference>
<keyword evidence="3" id="KW-1185">Reference proteome</keyword>
<accession>A0A8H5HM16</accession>
<protein>
    <submittedName>
        <fullName evidence="2">Uncharacterized protein</fullName>
    </submittedName>
</protein>
<evidence type="ECO:0000313" key="3">
    <source>
        <dbReference type="Proteomes" id="UP000565441"/>
    </source>
</evidence>
<gene>
    <name evidence="2" type="ORF">D9615_002578</name>
</gene>
<proteinExistence type="predicted"/>